<evidence type="ECO:0000259" key="8">
    <source>
        <dbReference type="Pfam" id="PF02775"/>
    </source>
</evidence>
<keyword evidence="11" id="KW-1185">Reference proteome</keyword>
<proteinExistence type="inferred from homology"/>
<dbReference type="InterPro" id="IPR000399">
    <property type="entry name" value="TPP-bd_CS"/>
</dbReference>
<dbReference type="CDD" id="cd02004">
    <property type="entry name" value="TPP_BZL_OCoD_HPCL"/>
    <property type="match status" value="1"/>
</dbReference>
<gene>
    <name evidence="10" type="ORF">ACFO4E_00920</name>
</gene>
<organism evidence="10 11">
    <name type="scientific">Nocardiopsis mangrovi</name>
    <dbReference type="NCBI Taxonomy" id="1179818"/>
    <lineage>
        <taxon>Bacteria</taxon>
        <taxon>Bacillati</taxon>
        <taxon>Actinomycetota</taxon>
        <taxon>Actinomycetes</taxon>
        <taxon>Streptosporangiales</taxon>
        <taxon>Nocardiopsidaceae</taxon>
        <taxon>Nocardiopsis</taxon>
    </lineage>
</organism>
<evidence type="ECO:0000313" key="10">
    <source>
        <dbReference type="EMBL" id="MFC4560409.1"/>
    </source>
</evidence>
<dbReference type="EC" id="2.2.1.6" evidence="10"/>
<dbReference type="SUPFAM" id="SSF52467">
    <property type="entry name" value="DHS-like NAD/FAD-binding domain"/>
    <property type="match status" value="1"/>
</dbReference>
<feature type="domain" description="Thiamine pyrophosphate enzyme central" evidence="7">
    <location>
        <begin position="199"/>
        <end position="328"/>
    </location>
</feature>
<dbReference type="Proteomes" id="UP001595923">
    <property type="component" value="Unassembled WGS sequence"/>
</dbReference>
<dbReference type="InterPro" id="IPR029061">
    <property type="entry name" value="THDP-binding"/>
</dbReference>
<evidence type="ECO:0000256" key="6">
    <source>
        <dbReference type="RuleBase" id="RU362132"/>
    </source>
</evidence>
<evidence type="ECO:0000259" key="9">
    <source>
        <dbReference type="Pfam" id="PF02776"/>
    </source>
</evidence>
<protein>
    <submittedName>
        <fullName evidence="10">Acetolactate synthase</fullName>
        <ecNumber evidence="10">2.2.1.6</ecNumber>
    </submittedName>
</protein>
<dbReference type="PANTHER" id="PTHR18968:SF166">
    <property type="entry name" value="2-HYDROXYACYL-COA LYASE 2"/>
    <property type="match status" value="1"/>
</dbReference>
<dbReference type="PROSITE" id="PS00187">
    <property type="entry name" value="TPP_ENZYMES"/>
    <property type="match status" value="1"/>
</dbReference>
<feature type="domain" description="Thiamine pyrophosphate enzyme N-terminal TPP-binding" evidence="9">
    <location>
        <begin position="15"/>
        <end position="127"/>
    </location>
</feature>
<dbReference type="Gene3D" id="3.40.50.970">
    <property type="match status" value="2"/>
</dbReference>
<dbReference type="RefSeq" id="WP_378570520.1">
    <property type="nucleotide sequence ID" value="NZ_JBHSFQ010000001.1"/>
</dbReference>
<accession>A0ABV9DPU3</accession>
<keyword evidence="10" id="KW-0808">Transferase</keyword>
<evidence type="ECO:0000256" key="1">
    <source>
        <dbReference type="ARBA" id="ARBA00001946"/>
    </source>
</evidence>
<name>A0ABV9DPU3_9ACTN</name>
<comment type="cofactor">
    <cofactor evidence="2">
        <name>thiamine diphosphate</name>
        <dbReference type="ChEBI" id="CHEBI:58937"/>
    </cofactor>
</comment>
<evidence type="ECO:0000256" key="3">
    <source>
        <dbReference type="ARBA" id="ARBA00007812"/>
    </source>
</evidence>
<evidence type="ECO:0000259" key="7">
    <source>
        <dbReference type="Pfam" id="PF00205"/>
    </source>
</evidence>
<keyword evidence="4" id="KW-0479">Metal-binding</keyword>
<evidence type="ECO:0000313" key="11">
    <source>
        <dbReference type="Proteomes" id="UP001595923"/>
    </source>
</evidence>
<reference evidence="11" key="1">
    <citation type="journal article" date="2019" name="Int. J. Syst. Evol. Microbiol.">
        <title>The Global Catalogue of Microorganisms (GCM) 10K type strain sequencing project: providing services to taxonomists for standard genome sequencing and annotation.</title>
        <authorList>
            <consortium name="The Broad Institute Genomics Platform"/>
            <consortium name="The Broad Institute Genome Sequencing Center for Infectious Disease"/>
            <person name="Wu L."/>
            <person name="Ma J."/>
        </authorList>
    </citation>
    <scope>NUCLEOTIDE SEQUENCE [LARGE SCALE GENOMIC DNA]</scope>
    <source>
        <strain evidence="11">XZYJ18</strain>
    </source>
</reference>
<comment type="cofactor">
    <cofactor evidence="1">
        <name>Mg(2+)</name>
        <dbReference type="ChEBI" id="CHEBI:18420"/>
    </cofactor>
</comment>
<evidence type="ECO:0000256" key="2">
    <source>
        <dbReference type="ARBA" id="ARBA00001964"/>
    </source>
</evidence>
<dbReference type="SUPFAM" id="SSF52518">
    <property type="entry name" value="Thiamin diphosphate-binding fold (THDP-binding)"/>
    <property type="match status" value="2"/>
</dbReference>
<dbReference type="InterPro" id="IPR012000">
    <property type="entry name" value="Thiamin_PyroP_enz_cen_dom"/>
</dbReference>
<dbReference type="GO" id="GO:0003984">
    <property type="term" value="F:acetolactate synthase activity"/>
    <property type="evidence" value="ECO:0007669"/>
    <property type="project" value="UniProtKB-EC"/>
</dbReference>
<dbReference type="CDD" id="cd07035">
    <property type="entry name" value="TPP_PYR_POX_like"/>
    <property type="match status" value="1"/>
</dbReference>
<keyword evidence="5 6" id="KW-0786">Thiamine pyrophosphate</keyword>
<feature type="domain" description="Thiamine pyrophosphate enzyme TPP-binding" evidence="8">
    <location>
        <begin position="391"/>
        <end position="538"/>
    </location>
</feature>
<dbReference type="EMBL" id="JBHSFQ010000001">
    <property type="protein sequence ID" value="MFC4560409.1"/>
    <property type="molecule type" value="Genomic_DNA"/>
</dbReference>
<dbReference type="InterPro" id="IPR012001">
    <property type="entry name" value="Thiamin_PyroP_enz_TPP-bd_dom"/>
</dbReference>
<dbReference type="Gene3D" id="3.40.50.1220">
    <property type="entry name" value="TPP-binding domain"/>
    <property type="match status" value="1"/>
</dbReference>
<dbReference type="InterPro" id="IPR011766">
    <property type="entry name" value="TPP_enzyme_TPP-bd"/>
</dbReference>
<comment type="similarity">
    <text evidence="3 6">Belongs to the TPP enzyme family.</text>
</comment>
<dbReference type="InterPro" id="IPR045229">
    <property type="entry name" value="TPP_enz"/>
</dbReference>
<dbReference type="Pfam" id="PF00205">
    <property type="entry name" value="TPP_enzyme_M"/>
    <property type="match status" value="1"/>
</dbReference>
<dbReference type="PANTHER" id="PTHR18968">
    <property type="entry name" value="THIAMINE PYROPHOSPHATE ENZYMES"/>
    <property type="match status" value="1"/>
</dbReference>
<dbReference type="Pfam" id="PF02776">
    <property type="entry name" value="TPP_enzyme_N"/>
    <property type="match status" value="1"/>
</dbReference>
<dbReference type="InterPro" id="IPR029035">
    <property type="entry name" value="DHS-like_NAD/FAD-binding_dom"/>
</dbReference>
<evidence type="ECO:0000256" key="5">
    <source>
        <dbReference type="ARBA" id="ARBA00023052"/>
    </source>
</evidence>
<sequence>MHTPPFSGSIAGHGGSQAVAVARHHGIDTMFTLSGGHVFPLYDAAVSPEPTVRLLDVRHEQTAVFAAEAVGKLTRRAGLAVVTAGPGVTNVVSGVATAHFNGSPLVVLGGRAPDGRWGQGLLQELDQPPLLAPITKRASTVHATDAIAAAVDDAFLLANGAHRGPVFLDVPMDRLYDQAQVDLGPRPAPADRSPDPGAVAEIARLIGEAERPLFVYGSDVWMDGAEQAALAVAEELGIPVVTNGQGRGVLPPGHPLLATRARGAAFGRADLVVVVGTPLDFRIGHGLFGGRDGAPLAKVVHVTDAPEQRAAHLTLAGAASGDLTAVLRGIGDAAKPASSVAAWRTELAGAAAAAAAGDAAALASDADPIHPARIYGELNRVLDDDAVVIGDGGDFVSYAGKYIEPKRPGNWLDPGPFGCLGTGMGYAIAARLSRPSSQVVALLGDGAAGFSLMDVDTLVRHKLPVVMVCGNNGIWGLEKAPMQLIYGYDVITELTPQTRYDEVVRALGGGGELVTDPGEIGPALRRAFDSGVPYMVNIATDPADVYPRKTMGV</sequence>
<comment type="caution">
    <text evidence="10">The sequence shown here is derived from an EMBL/GenBank/DDBJ whole genome shotgun (WGS) entry which is preliminary data.</text>
</comment>
<dbReference type="Pfam" id="PF02775">
    <property type="entry name" value="TPP_enzyme_C"/>
    <property type="match status" value="1"/>
</dbReference>
<dbReference type="NCBIfam" id="NF004516">
    <property type="entry name" value="PRK05858.1"/>
    <property type="match status" value="1"/>
</dbReference>
<evidence type="ECO:0000256" key="4">
    <source>
        <dbReference type="ARBA" id="ARBA00022723"/>
    </source>
</evidence>